<evidence type="ECO:0000313" key="1">
    <source>
        <dbReference type="EMBL" id="MFH6772829.1"/>
    </source>
</evidence>
<comment type="caution">
    <text evidence="1">The sequence shown here is derived from an EMBL/GenBank/DDBJ whole genome shotgun (WGS) entry which is preliminary data.</text>
</comment>
<proteinExistence type="predicted"/>
<name>A0ABW7N1V1_9FLAO</name>
<evidence type="ECO:0000313" key="2">
    <source>
        <dbReference type="Proteomes" id="UP001610100"/>
    </source>
</evidence>
<sequence length="189" mass="22005">MLNRKEVQKIVESDEVNFDSKVISVMAWGQMKPENAVMFFGNFAKYKFELQKILTRKLANRKDIYNSISLLDLKNCKPAYFTKLIFYFTANNNSKGYIMDQWTAKSINLITGESLVKLDTSGYVTSSNNGDIYEKFCFIIDNLSKKNYSGRKYNGSEIELFLFDRGGKKNKIGDWRRYVKKKLLMALKK</sequence>
<protein>
    <submittedName>
        <fullName evidence="1">Uncharacterized protein</fullName>
    </submittedName>
</protein>
<reference evidence="1 2" key="1">
    <citation type="submission" date="2024-02" db="EMBL/GenBank/DDBJ databases">
        <title>A Gaetbulibacter species isolated from tidal flats and genomic insights of their niches.</title>
        <authorList>
            <person name="Ye Y."/>
        </authorList>
    </citation>
    <scope>NUCLEOTIDE SEQUENCE [LARGE SCALE GENOMIC DNA]</scope>
    <source>
        <strain evidence="1 2">KYW382</strain>
    </source>
</reference>
<dbReference type="EMBL" id="JBAWKB010000004">
    <property type="protein sequence ID" value="MFH6772829.1"/>
    <property type="molecule type" value="Genomic_DNA"/>
</dbReference>
<gene>
    <name evidence="1" type="ORF">V8G58_12875</name>
</gene>
<accession>A0ABW7N1V1</accession>
<dbReference type="Pfam" id="PF21790">
    <property type="entry name" value="OGG"/>
    <property type="match status" value="1"/>
</dbReference>
<dbReference type="Proteomes" id="UP001610100">
    <property type="component" value="Unassembled WGS sequence"/>
</dbReference>
<keyword evidence="2" id="KW-1185">Reference proteome</keyword>
<dbReference type="InterPro" id="IPR048868">
    <property type="entry name" value="OGG-like_put"/>
</dbReference>
<organism evidence="1 2">
    <name type="scientific">Gaetbulibacter aestuarii</name>
    <dbReference type="NCBI Taxonomy" id="1502358"/>
    <lineage>
        <taxon>Bacteria</taxon>
        <taxon>Pseudomonadati</taxon>
        <taxon>Bacteroidota</taxon>
        <taxon>Flavobacteriia</taxon>
        <taxon>Flavobacteriales</taxon>
        <taxon>Flavobacteriaceae</taxon>
        <taxon>Gaetbulibacter</taxon>
    </lineage>
</organism>
<dbReference type="RefSeq" id="WP_344741985.1">
    <property type="nucleotide sequence ID" value="NZ_BAABAY010000006.1"/>
</dbReference>